<dbReference type="EMBL" id="CP144748">
    <property type="protein sequence ID" value="WVZ68125.1"/>
    <property type="molecule type" value="Genomic_DNA"/>
</dbReference>
<evidence type="ECO:0008006" key="7">
    <source>
        <dbReference type="Google" id="ProtNLM"/>
    </source>
</evidence>
<accession>A0AAQ3WNV2</accession>
<feature type="domain" description="HTH myb-type" evidence="4">
    <location>
        <begin position="116"/>
        <end position="166"/>
    </location>
</feature>
<keyword evidence="1" id="KW-0677">Repeat</keyword>
<evidence type="ECO:0000259" key="4">
    <source>
        <dbReference type="PROSITE" id="PS51294"/>
    </source>
</evidence>
<organism evidence="5 6">
    <name type="scientific">Paspalum notatum var. saurae</name>
    <dbReference type="NCBI Taxonomy" id="547442"/>
    <lineage>
        <taxon>Eukaryota</taxon>
        <taxon>Viridiplantae</taxon>
        <taxon>Streptophyta</taxon>
        <taxon>Embryophyta</taxon>
        <taxon>Tracheophyta</taxon>
        <taxon>Spermatophyta</taxon>
        <taxon>Magnoliopsida</taxon>
        <taxon>Liliopsida</taxon>
        <taxon>Poales</taxon>
        <taxon>Poaceae</taxon>
        <taxon>PACMAD clade</taxon>
        <taxon>Panicoideae</taxon>
        <taxon>Andropogonodae</taxon>
        <taxon>Paspaleae</taxon>
        <taxon>Paspalinae</taxon>
        <taxon>Paspalum</taxon>
    </lineage>
</organism>
<dbReference type="PANTHER" id="PTHR45614">
    <property type="entry name" value="MYB PROTEIN-RELATED"/>
    <property type="match status" value="1"/>
</dbReference>
<dbReference type="SUPFAM" id="SSF46689">
    <property type="entry name" value="Homeodomain-like"/>
    <property type="match status" value="1"/>
</dbReference>
<dbReference type="Gene3D" id="1.10.10.60">
    <property type="entry name" value="Homeodomain-like"/>
    <property type="match status" value="2"/>
</dbReference>
<feature type="domain" description="HTH myb-type" evidence="4">
    <location>
        <begin position="172"/>
        <end position="218"/>
    </location>
</feature>
<evidence type="ECO:0000256" key="1">
    <source>
        <dbReference type="ARBA" id="ARBA00022737"/>
    </source>
</evidence>
<gene>
    <name evidence="5" type="ORF">U9M48_017106</name>
</gene>
<sequence>MASDDGSIFINHMLAQPLMADGGMVSYLASSSNGGAQFEHNLEASASMQAGGGQFTGAPLDVSSLVAEIGMTPVGFKMPEGALTAASYVTHDSIPLDGAVDPYLQNGSDKKPTPFKGSWTVEEDSVLKDMVSQLGEKRWSMIAEHLPGRIGKQCRERWINHLRPNIKQNDIWTEEEDKLLIGAHKSLGNRWTAIAKFLPGRSENSIKNHWNATKRSLKAKRRLKKKKCEQVAPGQFTLLEQYMRGLDPVAESAAPAAASSPPPLESLPNSGPVDPVAAVPAPVPPAGIKLEFNFNAASPAGPPSPQLPVPGTINLNMPLLPDLNVSWEPQEASSYMGYPIPMYAAHAVSPAPLLQPFLHQHPPQNCFTWLPFTEYLKALKMQFAAGPGSSSYYAGASSSNAAANGGYYGGAGPSGAGGYYGGAGPSGAGRYYNEAGPSGAGGYYNEAGPSGAGGSGYPAGNADDVVELASREFMMPTKDEASLDFTRFK</sequence>
<dbReference type="GO" id="GO:0000981">
    <property type="term" value="F:DNA-binding transcription factor activity, RNA polymerase II-specific"/>
    <property type="evidence" value="ECO:0007669"/>
    <property type="project" value="TreeGrafter"/>
</dbReference>
<evidence type="ECO:0000313" key="5">
    <source>
        <dbReference type="EMBL" id="WVZ68125.1"/>
    </source>
</evidence>
<evidence type="ECO:0000259" key="3">
    <source>
        <dbReference type="PROSITE" id="PS50090"/>
    </source>
</evidence>
<dbReference type="InterPro" id="IPR001005">
    <property type="entry name" value="SANT/Myb"/>
</dbReference>
<feature type="domain" description="Myb-like" evidence="3">
    <location>
        <begin position="172"/>
        <end position="214"/>
    </location>
</feature>
<dbReference type="PANTHER" id="PTHR45614:SF74">
    <property type="entry name" value="MYB DOMAIN PROTEIN 118"/>
    <property type="match status" value="1"/>
</dbReference>
<reference evidence="5 6" key="1">
    <citation type="submission" date="2024-02" db="EMBL/GenBank/DDBJ databases">
        <title>High-quality chromosome-scale genome assembly of Pensacola bahiagrass (Paspalum notatum Flugge var. saurae).</title>
        <authorList>
            <person name="Vega J.M."/>
            <person name="Podio M."/>
            <person name="Orjuela J."/>
            <person name="Siena L.A."/>
            <person name="Pessino S.C."/>
            <person name="Combes M.C."/>
            <person name="Mariac C."/>
            <person name="Albertini E."/>
            <person name="Pupilli F."/>
            <person name="Ortiz J.P.A."/>
            <person name="Leblanc O."/>
        </authorList>
    </citation>
    <scope>NUCLEOTIDE SEQUENCE [LARGE SCALE GENOMIC DNA]</scope>
    <source>
        <strain evidence="5">R1</strain>
        <tissue evidence="5">Leaf</tissue>
    </source>
</reference>
<dbReference type="GO" id="GO:0000978">
    <property type="term" value="F:RNA polymerase II cis-regulatory region sequence-specific DNA binding"/>
    <property type="evidence" value="ECO:0007669"/>
    <property type="project" value="TreeGrafter"/>
</dbReference>
<keyword evidence="6" id="KW-1185">Reference proteome</keyword>
<dbReference type="GO" id="GO:0005634">
    <property type="term" value="C:nucleus"/>
    <property type="evidence" value="ECO:0007669"/>
    <property type="project" value="TreeGrafter"/>
</dbReference>
<dbReference type="PROSITE" id="PS50090">
    <property type="entry name" value="MYB_LIKE"/>
    <property type="match status" value="2"/>
</dbReference>
<dbReference type="Proteomes" id="UP001341281">
    <property type="component" value="Chromosome 04"/>
</dbReference>
<keyword evidence="2" id="KW-0238">DNA-binding</keyword>
<dbReference type="InterPro" id="IPR017930">
    <property type="entry name" value="Myb_dom"/>
</dbReference>
<dbReference type="PROSITE" id="PS51294">
    <property type="entry name" value="HTH_MYB"/>
    <property type="match status" value="2"/>
</dbReference>
<dbReference type="SMART" id="SM00717">
    <property type="entry name" value="SANT"/>
    <property type="match status" value="2"/>
</dbReference>
<protein>
    <recommendedName>
        <fullName evidence="7">MYB transcription factor</fullName>
    </recommendedName>
</protein>
<dbReference type="Pfam" id="PF00249">
    <property type="entry name" value="Myb_DNA-binding"/>
    <property type="match status" value="2"/>
</dbReference>
<dbReference type="CDD" id="cd00167">
    <property type="entry name" value="SANT"/>
    <property type="match status" value="2"/>
</dbReference>
<dbReference type="FunFam" id="1.10.10.60:FF:000010">
    <property type="entry name" value="Transcriptional activator Myb isoform A"/>
    <property type="match status" value="1"/>
</dbReference>
<evidence type="ECO:0000256" key="2">
    <source>
        <dbReference type="ARBA" id="ARBA00023125"/>
    </source>
</evidence>
<feature type="domain" description="Myb-like" evidence="3">
    <location>
        <begin position="111"/>
        <end position="162"/>
    </location>
</feature>
<dbReference type="AlphaFoldDB" id="A0AAQ3WNV2"/>
<dbReference type="InterPro" id="IPR009057">
    <property type="entry name" value="Homeodomain-like_sf"/>
</dbReference>
<evidence type="ECO:0000313" key="6">
    <source>
        <dbReference type="Proteomes" id="UP001341281"/>
    </source>
</evidence>
<name>A0AAQ3WNV2_PASNO</name>
<proteinExistence type="predicted"/>
<dbReference type="InterPro" id="IPR050560">
    <property type="entry name" value="MYB_TF"/>
</dbReference>